<dbReference type="Gene3D" id="1.10.8.10">
    <property type="entry name" value="DNA helicase RuvA subunit, C-terminal domain"/>
    <property type="match status" value="1"/>
</dbReference>
<evidence type="ECO:0000313" key="7">
    <source>
        <dbReference type="EMBL" id="ACC98204.1"/>
    </source>
</evidence>
<keyword evidence="4 5" id="KW-0648">Protein biosynthesis</keyword>
<dbReference type="HAMAP" id="MF_00050">
    <property type="entry name" value="EF_Ts"/>
    <property type="match status" value="1"/>
</dbReference>
<dbReference type="KEGG" id="emi:Emin_0649"/>
<dbReference type="InterPro" id="IPR036402">
    <property type="entry name" value="EF-Ts_dimer_sf"/>
</dbReference>
<comment type="function">
    <text evidence="5">Associates with the EF-Tu.GDP complex and induces the exchange of GDP to GTP. It remains bound to the aminoacyl-tRNA.EF-Tu.GTP complex up to the GTP hydrolysis stage on the ribosome.</text>
</comment>
<dbReference type="RefSeq" id="WP_012414819.1">
    <property type="nucleotide sequence ID" value="NC_010644.1"/>
</dbReference>
<feature type="region of interest" description="Involved in Mg(2+) ion dislocation from EF-Tu" evidence="5">
    <location>
        <begin position="78"/>
        <end position="81"/>
    </location>
</feature>
<dbReference type="HOGENOM" id="CLU_047155_0_2_0"/>
<evidence type="ECO:0000256" key="3">
    <source>
        <dbReference type="ARBA" id="ARBA00022768"/>
    </source>
</evidence>
<keyword evidence="8" id="KW-1185">Reference proteome</keyword>
<accession>B2KC77</accession>
<dbReference type="PANTHER" id="PTHR11741">
    <property type="entry name" value="ELONGATION FACTOR TS"/>
    <property type="match status" value="1"/>
</dbReference>
<comment type="similarity">
    <text evidence="1 5">Belongs to the EF-Ts family.</text>
</comment>
<evidence type="ECO:0000256" key="2">
    <source>
        <dbReference type="ARBA" id="ARBA00016956"/>
    </source>
</evidence>
<evidence type="ECO:0000256" key="1">
    <source>
        <dbReference type="ARBA" id="ARBA00005532"/>
    </source>
</evidence>
<dbReference type="PANTHER" id="PTHR11741:SF0">
    <property type="entry name" value="ELONGATION FACTOR TS, MITOCHONDRIAL"/>
    <property type="match status" value="1"/>
</dbReference>
<dbReference type="OrthoDB" id="9808348at2"/>
<dbReference type="SUPFAM" id="SSF46934">
    <property type="entry name" value="UBA-like"/>
    <property type="match status" value="1"/>
</dbReference>
<dbReference type="Proteomes" id="UP000001029">
    <property type="component" value="Chromosome"/>
</dbReference>
<reference evidence="7 8" key="1">
    <citation type="journal article" date="2009" name="Appl. Environ. Microbiol.">
        <title>Genomic analysis of 'Elusimicrobium minutum,' the first cultivated representative of the phylum 'Elusimicrobia' (formerly termite group 1).</title>
        <authorList>
            <person name="Herlemann D.P.R."/>
            <person name="Geissinger O."/>
            <person name="Ikeda-Ohtsubo W."/>
            <person name="Kunin V."/>
            <person name="Sun H."/>
            <person name="Lapidus A."/>
            <person name="Hugenholtz P."/>
            <person name="Brune A."/>
        </authorList>
    </citation>
    <scope>NUCLEOTIDE SEQUENCE [LARGE SCALE GENOMIC DNA]</scope>
    <source>
        <strain evidence="7 8">Pei191</strain>
    </source>
</reference>
<feature type="domain" description="Translation elongation factor EFTs/EF1B dimerisation" evidence="6">
    <location>
        <begin position="74"/>
        <end position="278"/>
    </location>
</feature>
<evidence type="ECO:0000313" key="8">
    <source>
        <dbReference type="Proteomes" id="UP000001029"/>
    </source>
</evidence>
<proteinExistence type="inferred from homology"/>
<dbReference type="STRING" id="445932.Emin_0649"/>
<dbReference type="AlphaFoldDB" id="B2KC77"/>
<dbReference type="FunFam" id="1.10.8.10:FF:000001">
    <property type="entry name" value="Elongation factor Ts"/>
    <property type="match status" value="1"/>
</dbReference>
<dbReference type="Gene3D" id="1.10.286.20">
    <property type="match status" value="1"/>
</dbReference>
<dbReference type="NCBIfam" id="TIGR00116">
    <property type="entry name" value="tsf"/>
    <property type="match status" value="1"/>
</dbReference>
<evidence type="ECO:0000256" key="4">
    <source>
        <dbReference type="ARBA" id="ARBA00022917"/>
    </source>
</evidence>
<dbReference type="InterPro" id="IPR014039">
    <property type="entry name" value="Transl_elong_EFTs/EF1B_dimer"/>
</dbReference>
<organism evidence="7 8">
    <name type="scientific">Elusimicrobium minutum (strain Pei191)</name>
    <dbReference type="NCBI Taxonomy" id="445932"/>
    <lineage>
        <taxon>Bacteria</taxon>
        <taxon>Pseudomonadati</taxon>
        <taxon>Elusimicrobiota</taxon>
        <taxon>Elusimicrobia</taxon>
        <taxon>Elusimicrobiales</taxon>
        <taxon>Elusimicrobiaceae</taxon>
        <taxon>Elusimicrobium</taxon>
    </lineage>
</organism>
<sequence>MSLAEDIKNLREKTGAGLMDCKKALEECKGDIEAAITVLRKKGLASMAKRAGRETKEGQVVVKNDGKHYAMTFLGCETDFVARTDDFKKLAAAVCDYVLANPGLNYDEDQKIKDMISEVAPKLGENVSLKGAYNWEVSGKCGVIETYVHSDNKKAAMLELACVNGDGSCCNSDKVKEIARGLAMHSVGMQSMWLDEADIPADVIAKEQEIYKELALKEGKDEASIEKMMPGKVKKFAKDNCLLEQGTIKDNKVSVRQHLADCSKELGFELKVVRFVRF</sequence>
<dbReference type="SUPFAM" id="SSF54713">
    <property type="entry name" value="Elongation factor Ts (EF-Ts), dimerisation domain"/>
    <property type="match status" value="2"/>
</dbReference>
<dbReference type="InterPro" id="IPR018101">
    <property type="entry name" value="Transl_elong_Ts_CS"/>
</dbReference>
<dbReference type="Gene3D" id="3.30.479.20">
    <property type="entry name" value="Elongation factor Ts, dimerisation domain"/>
    <property type="match status" value="2"/>
</dbReference>
<evidence type="ECO:0000259" key="6">
    <source>
        <dbReference type="Pfam" id="PF00889"/>
    </source>
</evidence>
<dbReference type="InterPro" id="IPR009060">
    <property type="entry name" value="UBA-like_sf"/>
</dbReference>
<dbReference type="EMBL" id="CP001055">
    <property type="protein sequence ID" value="ACC98204.1"/>
    <property type="molecule type" value="Genomic_DNA"/>
</dbReference>
<dbReference type="GO" id="GO:0003746">
    <property type="term" value="F:translation elongation factor activity"/>
    <property type="evidence" value="ECO:0007669"/>
    <property type="project" value="UniProtKB-UniRule"/>
</dbReference>
<dbReference type="PROSITE" id="PS01126">
    <property type="entry name" value="EF_TS_1"/>
    <property type="match status" value="1"/>
</dbReference>
<keyword evidence="3 5" id="KW-0251">Elongation factor</keyword>
<keyword evidence="5" id="KW-0963">Cytoplasm</keyword>
<name>B2KC77_ELUMP</name>
<comment type="subcellular location">
    <subcellularLocation>
        <location evidence="5">Cytoplasm</location>
    </subcellularLocation>
</comment>
<dbReference type="GO" id="GO:0005737">
    <property type="term" value="C:cytoplasm"/>
    <property type="evidence" value="ECO:0007669"/>
    <property type="project" value="UniProtKB-SubCell"/>
</dbReference>
<dbReference type="InterPro" id="IPR001816">
    <property type="entry name" value="Transl_elong_EFTs/EF1B"/>
</dbReference>
<dbReference type="CDD" id="cd14275">
    <property type="entry name" value="UBA_EF-Ts"/>
    <property type="match status" value="1"/>
</dbReference>
<protein>
    <recommendedName>
        <fullName evidence="2 5">Elongation factor Ts</fullName>
        <shortName evidence="5">EF-Ts</shortName>
    </recommendedName>
</protein>
<gene>
    <name evidence="5" type="primary">tsf</name>
    <name evidence="7" type="ordered locus">Emin_0649</name>
</gene>
<dbReference type="Pfam" id="PF00889">
    <property type="entry name" value="EF_TS"/>
    <property type="match status" value="1"/>
</dbReference>
<evidence type="ECO:0000256" key="5">
    <source>
        <dbReference type="HAMAP-Rule" id="MF_00050"/>
    </source>
</evidence>